<dbReference type="GO" id="GO:0005524">
    <property type="term" value="F:ATP binding"/>
    <property type="evidence" value="ECO:0007669"/>
    <property type="project" value="UniProtKB-KW"/>
</dbReference>
<protein>
    <submittedName>
        <fullName evidence="7">Serine/threonine protein kinase</fullName>
    </submittedName>
</protein>
<dbReference type="PATRIC" id="fig|1515334.3.peg.4563"/>
<dbReference type="Gene3D" id="3.30.200.20">
    <property type="entry name" value="Phosphorylase Kinase, domain 1"/>
    <property type="match status" value="1"/>
</dbReference>
<keyword evidence="1" id="KW-0808">Transferase</keyword>
<evidence type="ECO:0000313" key="7">
    <source>
        <dbReference type="EMBL" id="KHQ50827.1"/>
    </source>
</evidence>
<keyword evidence="7" id="KW-0723">Serine/threonine-protein kinase</keyword>
<dbReference type="PANTHER" id="PTHR43289">
    <property type="entry name" value="MITOGEN-ACTIVATED PROTEIN KINASE KINASE KINASE 20-RELATED"/>
    <property type="match status" value="1"/>
</dbReference>
<dbReference type="PROSITE" id="PS50011">
    <property type="entry name" value="PROTEIN_KINASE_DOM"/>
    <property type="match status" value="1"/>
</dbReference>
<dbReference type="CDD" id="cd14014">
    <property type="entry name" value="STKc_PknB_like"/>
    <property type="match status" value="1"/>
</dbReference>
<dbReference type="Gene3D" id="1.10.510.10">
    <property type="entry name" value="Transferase(Phosphotransferase) domain 1"/>
    <property type="match status" value="1"/>
</dbReference>
<feature type="region of interest" description="Disordered" evidence="5">
    <location>
        <begin position="351"/>
        <end position="418"/>
    </location>
</feature>
<reference evidence="7 8" key="1">
    <citation type="submission" date="2014-10" db="EMBL/GenBank/DDBJ databases">
        <title>Genome sequence of Ponticoccus sp. strain UMTAT08 isolated from clonal culture of toxic dinoflagellate Alexandrium tamiyavanichii.</title>
        <authorList>
            <person name="Gan H.Y."/>
            <person name="Muhd D.-D."/>
            <person name="Mohd Noor M.E."/>
            <person name="Yeong Y.S."/>
            <person name="Usup G."/>
        </authorList>
    </citation>
    <scope>NUCLEOTIDE SEQUENCE [LARGE SCALE GENOMIC DNA]</scope>
    <source>
        <strain evidence="7 8">UMTAT08</strain>
    </source>
</reference>
<dbReference type="PANTHER" id="PTHR43289:SF6">
    <property type="entry name" value="SERINE_THREONINE-PROTEIN KINASE NEKL-3"/>
    <property type="match status" value="1"/>
</dbReference>
<feature type="compositionally biased region" description="Acidic residues" evidence="5">
    <location>
        <begin position="388"/>
        <end position="407"/>
    </location>
</feature>
<sequence>MTVQSQIPVSDPAETLGDGLPPGTTLCNGQYTIDTYLNSGGFGITYLARDSLGRRVVIKECFPNAICCRRGEVVRLRSKSYDMDFTRAVELFQKEARALAQLQHPNIVGVHQIFEANGTAYMALDFVEGTDLFDLLDQHPDALTPEAVRELAVLLLQALSYVHRNGILHRDISPDNILLDTMGTPVLIDFGAARQSATQASRVLSRVHTVKDGYSPQEFYIAGSAQSRSSDLYALAATFVHLIEGSPPPNSSLRLAAVAEQRPDPFRPLSGRFPQHDPHLLAAIDRCLNLFSKDRLQSADEWLDALAGRRPSLLAPAAPTQAPEPCVAAPPVDPEIESKIAEMVASNHAAIAEDGDARSAPVKRAPRPDPEEAKRAAERAYWAILNEDPADWVSEAEPEPPEEEAAEGELAPPPPRRRRFSLSALLSWSGRGRRQALETNL</sequence>
<dbReference type="Proteomes" id="UP000030960">
    <property type="component" value="Unassembled WGS sequence"/>
</dbReference>
<accession>A0A0B3RS96</accession>
<feature type="domain" description="Protein kinase" evidence="6">
    <location>
        <begin position="31"/>
        <end position="313"/>
    </location>
</feature>
<proteinExistence type="predicted"/>
<evidence type="ECO:0000313" key="8">
    <source>
        <dbReference type="Proteomes" id="UP000030960"/>
    </source>
</evidence>
<dbReference type="OrthoDB" id="9801841at2"/>
<evidence type="ECO:0000256" key="5">
    <source>
        <dbReference type="SAM" id="MobiDB-lite"/>
    </source>
</evidence>
<dbReference type="EMBL" id="JSUQ01000021">
    <property type="protein sequence ID" value="KHQ50827.1"/>
    <property type="molecule type" value="Genomic_DNA"/>
</dbReference>
<dbReference type="AlphaFoldDB" id="A0A0B3RS96"/>
<dbReference type="STRING" id="561184.SAMN05216376_12416"/>
<feature type="compositionally biased region" description="Basic and acidic residues" evidence="5">
    <location>
        <begin position="366"/>
        <end position="378"/>
    </location>
</feature>
<evidence type="ECO:0000256" key="1">
    <source>
        <dbReference type="ARBA" id="ARBA00022679"/>
    </source>
</evidence>
<dbReference type="RefSeq" id="WP_052244772.1">
    <property type="nucleotide sequence ID" value="NZ_JSUQ01000021.1"/>
</dbReference>
<gene>
    <name evidence="7" type="ORF">OA50_04539</name>
</gene>
<evidence type="ECO:0000256" key="4">
    <source>
        <dbReference type="ARBA" id="ARBA00022840"/>
    </source>
</evidence>
<evidence type="ECO:0000256" key="3">
    <source>
        <dbReference type="ARBA" id="ARBA00022777"/>
    </source>
</evidence>
<dbReference type="GO" id="GO:0004674">
    <property type="term" value="F:protein serine/threonine kinase activity"/>
    <property type="evidence" value="ECO:0007669"/>
    <property type="project" value="UniProtKB-KW"/>
</dbReference>
<keyword evidence="8" id="KW-1185">Reference proteome</keyword>
<keyword evidence="2" id="KW-0547">Nucleotide-binding</keyword>
<dbReference type="Pfam" id="PF00069">
    <property type="entry name" value="Pkinase"/>
    <property type="match status" value="1"/>
</dbReference>
<comment type="caution">
    <text evidence="7">The sequence shown here is derived from an EMBL/GenBank/DDBJ whole genome shotgun (WGS) entry which is preliminary data.</text>
</comment>
<evidence type="ECO:0000259" key="6">
    <source>
        <dbReference type="PROSITE" id="PS50011"/>
    </source>
</evidence>
<evidence type="ECO:0000256" key="2">
    <source>
        <dbReference type="ARBA" id="ARBA00022741"/>
    </source>
</evidence>
<dbReference type="SUPFAM" id="SSF56112">
    <property type="entry name" value="Protein kinase-like (PK-like)"/>
    <property type="match status" value="1"/>
</dbReference>
<name>A0A0B3RS96_9RHOB</name>
<keyword evidence="3 7" id="KW-0418">Kinase</keyword>
<dbReference type="PROSITE" id="PS00109">
    <property type="entry name" value="PROTEIN_KINASE_TYR"/>
    <property type="match status" value="1"/>
</dbReference>
<organism evidence="7 8">
    <name type="scientific">Mameliella alba</name>
    <dbReference type="NCBI Taxonomy" id="561184"/>
    <lineage>
        <taxon>Bacteria</taxon>
        <taxon>Pseudomonadati</taxon>
        <taxon>Pseudomonadota</taxon>
        <taxon>Alphaproteobacteria</taxon>
        <taxon>Rhodobacterales</taxon>
        <taxon>Roseobacteraceae</taxon>
        <taxon>Mameliella</taxon>
    </lineage>
</organism>
<dbReference type="InterPro" id="IPR011009">
    <property type="entry name" value="Kinase-like_dom_sf"/>
</dbReference>
<dbReference type="InterPro" id="IPR008266">
    <property type="entry name" value="Tyr_kinase_AS"/>
</dbReference>
<dbReference type="InterPro" id="IPR000719">
    <property type="entry name" value="Prot_kinase_dom"/>
</dbReference>
<keyword evidence="4" id="KW-0067">ATP-binding</keyword>